<evidence type="ECO:0000256" key="2">
    <source>
        <dbReference type="ARBA" id="ARBA00022649"/>
    </source>
</evidence>
<dbReference type="Pfam" id="PF01909">
    <property type="entry name" value="NTP_transf_2"/>
    <property type="match status" value="1"/>
</dbReference>
<dbReference type="InterPro" id="IPR052038">
    <property type="entry name" value="Type-VII_TA_antitoxin"/>
</dbReference>
<evidence type="ECO:0000256" key="3">
    <source>
        <dbReference type="ARBA" id="ARBA00022679"/>
    </source>
</evidence>
<organism evidence="11 12">
    <name type="scientific">Pseudonocardia ammonioxydans</name>
    <dbReference type="NCBI Taxonomy" id="260086"/>
    <lineage>
        <taxon>Bacteria</taxon>
        <taxon>Bacillati</taxon>
        <taxon>Actinomycetota</taxon>
        <taxon>Actinomycetes</taxon>
        <taxon>Pseudonocardiales</taxon>
        <taxon>Pseudonocardiaceae</taxon>
        <taxon>Pseudonocardia</taxon>
    </lineage>
</organism>
<comment type="cofactor">
    <cofactor evidence="1">
        <name>Mg(2+)</name>
        <dbReference type="ChEBI" id="CHEBI:18420"/>
    </cofactor>
</comment>
<evidence type="ECO:0000256" key="8">
    <source>
        <dbReference type="ARBA" id="ARBA00022842"/>
    </source>
</evidence>
<evidence type="ECO:0000256" key="7">
    <source>
        <dbReference type="ARBA" id="ARBA00022840"/>
    </source>
</evidence>
<keyword evidence="5" id="KW-0479">Metal-binding</keyword>
<evidence type="ECO:0000313" key="12">
    <source>
        <dbReference type="Proteomes" id="UP000199614"/>
    </source>
</evidence>
<dbReference type="CDD" id="cd05403">
    <property type="entry name" value="NT_KNTase_like"/>
    <property type="match status" value="1"/>
</dbReference>
<dbReference type="PANTHER" id="PTHR33571">
    <property type="entry name" value="SSL8005 PROTEIN"/>
    <property type="match status" value="1"/>
</dbReference>
<accession>A0A1I5FIW3</accession>
<dbReference type="SUPFAM" id="SSF81301">
    <property type="entry name" value="Nucleotidyltransferase"/>
    <property type="match status" value="1"/>
</dbReference>
<dbReference type="STRING" id="260086.SAMN05216207_103849"/>
<feature type="domain" description="Polymerase nucleotidyl transferase" evidence="10">
    <location>
        <begin position="247"/>
        <end position="315"/>
    </location>
</feature>
<dbReference type="AlphaFoldDB" id="A0A1I5FIW3"/>
<keyword evidence="4" id="KW-0548">Nucleotidyltransferase</keyword>
<dbReference type="InterPro" id="IPR043519">
    <property type="entry name" value="NT_sf"/>
</dbReference>
<evidence type="ECO:0000256" key="5">
    <source>
        <dbReference type="ARBA" id="ARBA00022723"/>
    </source>
</evidence>
<keyword evidence="6" id="KW-0547">Nucleotide-binding</keyword>
<protein>
    <submittedName>
        <fullName evidence="11">Predicted nucleotidyltransferase</fullName>
    </submittedName>
</protein>
<keyword evidence="7" id="KW-0067">ATP-binding</keyword>
<reference evidence="11 12" key="1">
    <citation type="submission" date="2016-10" db="EMBL/GenBank/DDBJ databases">
        <authorList>
            <person name="de Groot N.N."/>
        </authorList>
    </citation>
    <scope>NUCLEOTIDE SEQUENCE [LARGE SCALE GENOMIC DNA]</scope>
    <source>
        <strain evidence="11 12">CGMCC 4.1877</strain>
    </source>
</reference>
<proteinExistence type="inferred from homology"/>
<keyword evidence="8" id="KW-0460">Magnesium</keyword>
<sequence>MIYPADDVTFPIYFSDMATLSPAAVIRETPEKSFVHVDRLPGSSTAARKAASRAAKDCLLLPVRRGLYYRGLRTRYGVVAPRPDEIARAVLGTRGVGPAGYSAARAWGVTTQVPPVWHVATLRTVEPLDGVVQHSRRNLARADLNEKEIALLELLRAPEVYVEAVWATFVAKVRAAISSGEISAARLRETVPGEYNRAVRDNFARLELDGALGADGYDWSMSTTARPTYRPLSGPTGRRVVEHRQELLDVLRRHGVTNAEIFGSVARGDDRDGSDLDLLVDLAPGTDLFDMVRIKRELEEVLGAPVDLIPRVGLKERVRTAASTDLRPL</sequence>
<evidence type="ECO:0000259" key="10">
    <source>
        <dbReference type="Pfam" id="PF01909"/>
    </source>
</evidence>
<dbReference type="Proteomes" id="UP000199614">
    <property type="component" value="Unassembled WGS sequence"/>
</dbReference>
<keyword evidence="3 11" id="KW-0808">Transferase</keyword>
<dbReference type="PANTHER" id="PTHR33571:SF12">
    <property type="entry name" value="BSL3053 PROTEIN"/>
    <property type="match status" value="1"/>
</dbReference>
<evidence type="ECO:0000313" key="11">
    <source>
        <dbReference type="EMBL" id="SFO23680.1"/>
    </source>
</evidence>
<evidence type="ECO:0000256" key="6">
    <source>
        <dbReference type="ARBA" id="ARBA00022741"/>
    </source>
</evidence>
<gene>
    <name evidence="11" type="ORF">SAMN05216207_103849</name>
</gene>
<evidence type="ECO:0000256" key="4">
    <source>
        <dbReference type="ARBA" id="ARBA00022695"/>
    </source>
</evidence>
<evidence type="ECO:0000256" key="9">
    <source>
        <dbReference type="ARBA" id="ARBA00038276"/>
    </source>
</evidence>
<name>A0A1I5FIW3_PSUAM</name>
<dbReference type="GO" id="GO:0046872">
    <property type="term" value="F:metal ion binding"/>
    <property type="evidence" value="ECO:0007669"/>
    <property type="project" value="UniProtKB-KW"/>
</dbReference>
<evidence type="ECO:0000256" key="1">
    <source>
        <dbReference type="ARBA" id="ARBA00001946"/>
    </source>
</evidence>
<keyword evidence="2" id="KW-1277">Toxin-antitoxin system</keyword>
<comment type="similarity">
    <text evidence="9">Belongs to the MntA antitoxin family.</text>
</comment>
<dbReference type="InterPro" id="IPR002934">
    <property type="entry name" value="Polymerase_NTP_transf_dom"/>
</dbReference>
<keyword evidence="12" id="KW-1185">Reference proteome</keyword>
<dbReference type="EMBL" id="FOUY01000038">
    <property type="protein sequence ID" value="SFO23680.1"/>
    <property type="molecule type" value="Genomic_DNA"/>
</dbReference>
<dbReference type="GO" id="GO:0016779">
    <property type="term" value="F:nucleotidyltransferase activity"/>
    <property type="evidence" value="ECO:0007669"/>
    <property type="project" value="UniProtKB-KW"/>
</dbReference>
<dbReference type="Gene3D" id="3.30.460.10">
    <property type="entry name" value="Beta Polymerase, domain 2"/>
    <property type="match status" value="1"/>
</dbReference>
<dbReference type="GO" id="GO:0005524">
    <property type="term" value="F:ATP binding"/>
    <property type="evidence" value="ECO:0007669"/>
    <property type="project" value="UniProtKB-KW"/>
</dbReference>